<dbReference type="Proteomes" id="UP001368500">
    <property type="component" value="Unassembled WGS sequence"/>
</dbReference>
<dbReference type="RefSeq" id="WP_341373271.1">
    <property type="nucleotide sequence ID" value="NZ_JBBUTF010000004.1"/>
</dbReference>
<sequence>MNDHQPSPSVADTAEGVDARRAALLARRRVLLKGLGRSAAVAAAGVSVSSFAVPSGTLLVTSPNNTMCSQSGQQSLVHSGAPGSRTTCQGHRPAYYIDGSGNPANWPASYNASLTVGALLGASGNSTTDAKLVTTVLATEGTTDLAYWIAAAFNSIVDTGVFPYTLAQVQTQYAQYRAGQTGLIGLYRTFLSSLG</sequence>
<proteinExistence type="predicted"/>
<comment type="caution">
    <text evidence="1">The sequence shown here is derived from an EMBL/GenBank/DDBJ whole genome shotgun (WGS) entry which is preliminary data.</text>
</comment>
<evidence type="ECO:0000313" key="1">
    <source>
        <dbReference type="EMBL" id="MEK8025498.1"/>
    </source>
</evidence>
<gene>
    <name evidence="1" type="ORF">AACH11_05940</name>
</gene>
<reference evidence="1 2" key="1">
    <citation type="submission" date="2024-04" db="EMBL/GenBank/DDBJ databases">
        <title>Novel species of the genus Ideonella isolated from streams.</title>
        <authorList>
            <person name="Lu H."/>
        </authorList>
    </citation>
    <scope>NUCLEOTIDE SEQUENCE [LARGE SCALE GENOMIC DNA]</scope>
    <source>
        <strain evidence="1 2">BYS139W</strain>
    </source>
</reference>
<dbReference type="EMBL" id="JBBUTF010000004">
    <property type="protein sequence ID" value="MEK8025498.1"/>
    <property type="molecule type" value="Genomic_DNA"/>
</dbReference>
<name>A0ABU9BA18_9BURK</name>
<keyword evidence="2" id="KW-1185">Reference proteome</keyword>
<organism evidence="1 2">
    <name type="scientific">Pseudaquabacterium rugosum</name>
    <dbReference type="NCBI Taxonomy" id="2984194"/>
    <lineage>
        <taxon>Bacteria</taxon>
        <taxon>Pseudomonadati</taxon>
        <taxon>Pseudomonadota</taxon>
        <taxon>Betaproteobacteria</taxon>
        <taxon>Burkholderiales</taxon>
        <taxon>Sphaerotilaceae</taxon>
        <taxon>Pseudaquabacterium</taxon>
    </lineage>
</organism>
<accession>A0ABU9BA18</accession>
<evidence type="ECO:0000313" key="2">
    <source>
        <dbReference type="Proteomes" id="UP001368500"/>
    </source>
</evidence>
<protein>
    <submittedName>
        <fullName evidence="1">Uncharacterized protein</fullName>
    </submittedName>
</protein>